<dbReference type="GO" id="GO:0007165">
    <property type="term" value="P:signal transduction"/>
    <property type="evidence" value="ECO:0007669"/>
    <property type="project" value="UniProtKB-KW"/>
</dbReference>
<proteinExistence type="inferred from homology"/>
<dbReference type="NCBIfam" id="TIGR00229">
    <property type="entry name" value="sensory_box"/>
    <property type="match status" value="1"/>
</dbReference>
<evidence type="ECO:0000259" key="7">
    <source>
        <dbReference type="PROSITE" id="PS50885"/>
    </source>
</evidence>
<dbReference type="Pfam" id="PF08447">
    <property type="entry name" value="PAS_3"/>
    <property type="match status" value="1"/>
</dbReference>
<dbReference type="Pfam" id="PF00015">
    <property type="entry name" value="MCPsignal"/>
    <property type="match status" value="1"/>
</dbReference>
<dbReference type="InterPro" id="IPR003660">
    <property type="entry name" value="HAMP_dom"/>
</dbReference>
<feature type="domain" description="PAS" evidence="6">
    <location>
        <begin position="25"/>
        <end position="76"/>
    </location>
</feature>
<dbReference type="PROSITE" id="PS50112">
    <property type="entry name" value="PAS"/>
    <property type="match status" value="1"/>
</dbReference>
<dbReference type="Gene3D" id="1.10.287.950">
    <property type="entry name" value="Methyl-accepting chemotaxis protein"/>
    <property type="match status" value="1"/>
</dbReference>
<dbReference type="Proteomes" id="UP000587070">
    <property type="component" value="Unassembled WGS sequence"/>
</dbReference>
<evidence type="ECO:0000259" key="6">
    <source>
        <dbReference type="PROSITE" id="PS50112"/>
    </source>
</evidence>
<dbReference type="InterPro" id="IPR013655">
    <property type="entry name" value="PAS_fold_3"/>
</dbReference>
<dbReference type="OrthoDB" id="9813966at2"/>
<feature type="transmembrane region" description="Helical" evidence="4">
    <location>
        <begin position="176"/>
        <end position="196"/>
    </location>
</feature>
<dbReference type="EMBL" id="JACIGE010000011">
    <property type="protein sequence ID" value="MBB4248524.1"/>
    <property type="molecule type" value="Genomic_DNA"/>
</dbReference>
<dbReference type="GO" id="GO:0016020">
    <property type="term" value="C:membrane"/>
    <property type="evidence" value="ECO:0007669"/>
    <property type="project" value="InterPro"/>
</dbReference>
<keyword evidence="4" id="KW-0472">Membrane</keyword>
<dbReference type="SUPFAM" id="SSF58104">
    <property type="entry name" value="Methyl-accepting chemotaxis protein (MCP) signaling domain"/>
    <property type="match status" value="1"/>
</dbReference>
<comment type="similarity">
    <text evidence="2">Belongs to the methyl-accepting chemotaxis (MCP) protein family.</text>
</comment>
<dbReference type="PROSITE" id="PS50111">
    <property type="entry name" value="CHEMOTAXIS_TRANSDUC_2"/>
    <property type="match status" value="1"/>
</dbReference>
<keyword evidence="8" id="KW-0675">Receptor</keyword>
<dbReference type="GO" id="GO:0004888">
    <property type="term" value="F:transmembrane signaling receptor activity"/>
    <property type="evidence" value="ECO:0007669"/>
    <property type="project" value="InterPro"/>
</dbReference>
<keyword evidence="9" id="KW-1185">Reference proteome</keyword>
<dbReference type="InterPro" id="IPR035965">
    <property type="entry name" value="PAS-like_dom_sf"/>
</dbReference>
<name>A0A840G2I7_RHOTE</name>
<dbReference type="RefSeq" id="WP_153116330.1">
    <property type="nucleotide sequence ID" value="NZ_JACIGE010000011.1"/>
</dbReference>
<evidence type="ECO:0000256" key="2">
    <source>
        <dbReference type="ARBA" id="ARBA00029447"/>
    </source>
</evidence>
<dbReference type="InterPro" id="IPR004089">
    <property type="entry name" value="MCPsignal_dom"/>
</dbReference>
<dbReference type="InterPro" id="IPR000014">
    <property type="entry name" value="PAS"/>
</dbReference>
<comment type="caution">
    <text evidence="8">The sequence shown here is derived from an EMBL/GenBank/DDBJ whole genome shotgun (WGS) entry which is preliminary data.</text>
</comment>
<dbReference type="PANTHER" id="PTHR32089:SF112">
    <property type="entry name" value="LYSOZYME-LIKE PROTEIN-RELATED"/>
    <property type="match status" value="1"/>
</dbReference>
<evidence type="ECO:0000256" key="3">
    <source>
        <dbReference type="PROSITE-ProRule" id="PRU00284"/>
    </source>
</evidence>
<dbReference type="SMART" id="SM00283">
    <property type="entry name" value="MA"/>
    <property type="match status" value="1"/>
</dbReference>
<dbReference type="CDD" id="cd11386">
    <property type="entry name" value="MCP_signal"/>
    <property type="match status" value="1"/>
</dbReference>
<keyword evidence="4" id="KW-0812">Transmembrane</keyword>
<evidence type="ECO:0000313" key="9">
    <source>
        <dbReference type="Proteomes" id="UP000587070"/>
    </source>
</evidence>
<dbReference type="SUPFAM" id="SSF55785">
    <property type="entry name" value="PYP-like sensor domain (PAS domain)"/>
    <property type="match status" value="1"/>
</dbReference>
<organism evidence="8 9">
    <name type="scientific">Rhodocyclus tenuis</name>
    <name type="common">Rhodospirillum tenue</name>
    <dbReference type="NCBI Taxonomy" id="1066"/>
    <lineage>
        <taxon>Bacteria</taxon>
        <taxon>Pseudomonadati</taxon>
        <taxon>Pseudomonadota</taxon>
        <taxon>Betaproteobacteria</taxon>
        <taxon>Rhodocyclales</taxon>
        <taxon>Rhodocyclaceae</taxon>
        <taxon>Rhodocyclus</taxon>
    </lineage>
</organism>
<dbReference type="Gene3D" id="3.30.450.20">
    <property type="entry name" value="PAS domain"/>
    <property type="match status" value="1"/>
</dbReference>
<dbReference type="PRINTS" id="PR00260">
    <property type="entry name" value="CHEMTRNSDUCR"/>
</dbReference>
<dbReference type="AlphaFoldDB" id="A0A840G2I7"/>
<feature type="transmembrane region" description="Helical" evidence="4">
    <location>
        <begin position="151"/>
        <end position="170"/>
    </location>
</feature>
<keyword evidence="4" id="KW-1133">Transmembrane helix</keyword>
<sequence length="530" mass="56519">MRVNLPITSVERKLVPGRPIVTKTDLHGTITYCNQSFIEVTGFSREELIGNSQNIVRHPEVPSEVFAELWRTIKAGHPWRGVVKNRAKNGDFYWVEAYVTPITDRGRCVGYMSVRTTAKQADIDAADALFKAIAAKQAVFKPAPLPSAGRLLWPVTLATCAAIGVLAIGGSLLGGASGLLCGAAAALLALAGAVIVQQRLLKPLRQLTQVIERIDEGALDQQVTLPGGVLNEAFSRLEGLRIHLRAMFADVLVSAAEVAERSARLEESMHSIGAAAELQNENVMQVSASMEEMSVSISEISRNTEIALAAVRRTEDVAQVGMTTMAASIDSNRRAVEVVSNSSQRISEVNASISRVASISQIIREIAEQTNLLALNAAIEAARAGEYGRGFAVVADEVSKLADRTARSTVEISSAVEAIVEQSRTAVETMESARQEVAQGTARVEESSGGLKLICEASQEAASVSGDITEMLRQQSTTSHEVANSMERVSVAADMARAAVAEVGVATSGLHQTADELRLLLRHMESAVSA</sequence>
<dbReference type="Gene3D" id="6.10.340.10">
    <property type="match status" value="1"/>
</dbReference>
<keyword evidence="1 3" id="KW-0807">Transducer</keyword>
<gene>
    <name evidence="8" type="ORF">GGD90_002916</name>
</gene>
<feature type="domain" description="HAMP" evidence="7">
    <location>
        <begin position="198"/>
        <end position="249"/>
    </location>
</feature>
<evidence type="ECO:0000256" key="1">
    <source>
        <dbReference type="ARBA" id="ARBA00023224"/>
    </source>
</evidence>
<dbReference type="GO" id="GO:0006935">
    <property type="term" value="P:chemotaxis"/>
    <property type="evidence" value="ECO:0007669"/>
    <property type="project" value="InterPro"/>
</dbReference>
<dbReference type="CDD" id="cd06225">
    <property type="entry name" value="HAMP"/>
    <property type="match status" value="1"/>
</dbReference>
<feature type="domain" description="Methyl-accepting transducer" evidence="5">
    <location>
        <begin position="254"/>
        <end position="490"/>
    </location>
</feature>
<accession>A0A840G2I7</accession>
<dbReference type="PANTHER" id="PTHR32089">
    <property type="entry name" value="METHYL-ACCEPTING CHEMOTAXIS PROTEIN MCPB"/>
    <property type="match status" value="1"/>
</dbReference>
<dbReference type="InterPro" id="IPR004090">
    <property type="entry name" value="Chemotax_Me-accpt_rcpt"/>
</dbReference>
<evidence type="ECO:0000259" key="5">
    <source>
        <dbReference type="PROSITE" id="PS50111"/>
    </source>
</evidence>
<dbReference type="PROSITE" id="PS50885">
    <property type="entry name" value="HAMP"/>
    <property type="match status" value="1"/>
</dbReference>
<dbReference type="CDD" id="cd00130">
    <property type="entry name" value="PAS"/>
    <property type="match status" value="1"/>
</dbReference>
<protein>
    <submittedName>
        <fullName evidence="8">Aerotaxis receptor</fullName>
    </submittedName>
</protein>
<evidence type="ECO:0000256" key="4">
    <source>
        <dbReference type="SAM" id="Phobius"/>
    </source>
</evidence>
<reference evidence="8 9" key="1">
    <citation type="submission" date="2020-08" db="EMBL/GenBank/DDBJ databases">
        <title>Genome sequencing of Purple Non-Sulfur Bacteria from various extreme environments.</title>
        <authorList>
            <person name="Mayer M."/>
        </authorList>
    </citation>
    <scope>NUCLEOTIDE SEQUENCE [LARGE SCALE GENOMIC DNA]</scope>
    <source>
        <strain evidence="8 9">2761</strain>
    </source>
</reference>
<evidence type="ECO:0000313" key="8">
    <source>
        <dbReference type="EMBL" id="MBB4248524.1"/>
    </source>
</evidence>